<gene>
    <name evidence="2" type="ORF">BRADI_1g18335v3</name>
</gene>
<name>A0A0Q3GUQ7_BRADI</name>
<reference evidence="2 3" key="1">
    <citation type="journal article" date="2010" name="Nature">
        <title>Genome sequencing and analysis of the model grass Brachypodium distachyon.</title>
        <authorList>
            <consortium name="International Brachypodium Initiative"/>
        </authorList>
    </citation>
    <scope>NUCLEOTIDE SEQUENCE [LARGE SCALE GENOMIC DNA]</scope>
    <source>
        <strain evidence="2 3">Bd21</strain>
    </source>
</reference>
<dbReference type="PANTHER" id="PTHR34223:SF81">
    <property type="entry name" value="OS08G0281600 PROTEIN"/>
    <property type="match status" value="1"/>
</dbReference>
<dbReference type="SUPFAM" id="SSF52047">
    <property type="entry name" value="RNI-like"/>
    <property type="match status" value="1"/>
</dbReference>
<dbReference type="PANTHER" id="PTHR34223">
    <property type="entry name" value="OS11G0201299 PROTEIN"/>
    <property type="match status" value="1"/>
</dbReference>
<dbReference type="EMBL" id="CM000880">
    <property type="protein sequence ID" value="KQK14728.2"/>
    <property type="molecule type" value="Genomic_DNA"/>
</dbReference>
<reference evidence="2" key="2">
    <citation type="submission" date="2017-06" db="EMBL/GenBank/DDBJ databases">
        <title>WGS assembly of Brachypodium distachyon.</title>
        <authorList>
            <consortium name="The International Brachypodium Initiative"/>
            <person name="Lucas S."/>
            <person name="Harmon-Smith M."/>
            <person name="Lail K."/>
            <person name="Tice H."/>
            <person name="Grimwood J."/>
            <person name="Bruce D."/>
            <person name="Barry K."/>
            <person name="Shu S."/>
            <person name="Lindquist E."/>
            <person name="Wang M."/>
            <person name="Pitluck S."/>
            <person name="Vogel J.P."/>
            <person name="Garvin D.F."/>
            <person name="Mockler T.C."/>
            <person name="Schmutz J."/>
            <person name="Rokhsar D."/>
            <person name="Bevan M.W."/>
        </authorList>
    </citation>
    <scope>NUCLEOTIDE SEQUENCE</scope>
    <source>
        <strain evidence="2">Bd21</strain>
    </source>
</reference>
<keyword evidence="4" id="KW-1185">Reference proteome</keyword>
<feature type="region of interest" description="Disordered" evidence="1">
    <location>
        <begin position="228"/>
        <end position="252"/>
    </location>
</feature>
<reference evidence="3" key="3">
    <citation type="submission" date="2018-08" db="UniProtKB">
        <authorList>
            <consortium name="EnsemblPlants"/>
        </authorList>
    </citation>
    <scope>IDENTIFICATION</scope>
    <source>
        <strain evidence="3">cv. Bd21</strain>
    </source>
</reference>
<proteinExistence type="predicted"/>
<evidence type="ECO:0000313" key="2">
    <source>
        <dbReference type="EMBL" id="KQK14728.2"/>
    </source>
</evidence>
<dbReference type="Gramene" id="KQK14728">
    <property type="protein sequence ID" value="KQK14728"/>
    <property type="gene ID" value="BRADI_1g18335v3"/>
</dbReference>
<dbReference type="EnsemblPlants" id="KQK14728">
    <property type="protein sequence ID" value="KQK14728"/>
    <property type="gene ID" value="BRADI_1g18335v3"/>
</dbReference>
<dbReference type="AlphaFoldDB" id="A0A0Q3GUQ7"/>
<sequence length="504" mass="56869">MSSLKAWEVVRTCVLARRWRHPWASAPCVDLRARYSGRGNDPPELFREFVHRLFLFRDASAPVDKLILRSSDEDADFDEDDANTWIGAAIKRNARVIHLAGHRTEIASLDCVPFVSSHLKIVKLSYASLDARILRQLSSSRTSLEELDRKDCLVAGPKIESASLKTLIMIKCKINCDLSIAAPNLILLRIIRPYVRVPSFKNLGSLVTGTIILDDSFLSKDYEHISDEEDYDATTDDDDDGNDHDDYKVHGGSSLSDDDFGYISDDDDDDFDNFGYGHDFPIHGYERSGYKDSYDYGSDIDSDDNTYEYSEIANDPKYGYKGEGQNFSKDGKVGKSSGCNGRKILGGRHILHSLSSAISMEFLTDAGEVVLSRELKSCPTFSNLKTLSLGEWCMTADFDALIFLLQNSPNLERLFLQLKMDFNMVKMLETGIKLQGRPFTCKNLQMVKIRCSKDDARVHKLAHLFRANGLPLGKIYVRRSGNAHLRSQKELREIVKGEMEFFGM</sequence>
<evidence type="ECO:0000313" key="4">
    <source>
        <dbReference type="Proteomes" id="UP000008810"/>
    </source>
</evidence>
<feature type="compositionally biased region" description="Acidic residues" evidence="1">
    <location>
        <begin position="228"/>
        <end position="243"/>
    </location>
</feature>
<evidence type="ECO:0000313" key="3">
    <source>
        <dbReference type="EnsemblPlants" id="KQK14728"/>
    </source>
</evidence>
<dbReference type="OrthoDB" id="645579at2759"/>
<evidence type="ECO:0000256" key="1">
    <source>
        <dbReference type="SAM" id="MobiDB-lite"/>
    </source>
</evidence>
<organism evidence="2">
    <name type="scientific">Brachypodium distachyon</name>
    <name type="common">Purple false brome</name>
    <name type="synonym">Trachynia distachya</name>
    <dbReference type="NCBI Taxonomy" id="15368"/>
    <lineage>
        <taxon>Eukaryota</taxon>
        <taxon>Viridiplantae</taxon>
        <taxon>Streptophyta</taxon>
        <taxon>Embryophyta</taxon>
        <taxon>Tracheophyta</taxon>
        <taxon>Spermatophyta</taxon>
        <taxon>Magnoliopsida</taxon>
        <taxon>Liliopsida</taxon>
        <taxon>Poales</taxon>
        <taxon>Poaceae</taxon>
        <taxon>BOP clade</taxon>
        <taxon>Pooideae</taxon>
        <taxon>Stipodae</taxon>
        <taxon>Brachypodieae</taxon>
        <taxon>Brachypodium</taxon>
    </lineage>
</organism>
<dbReference type="ExpressionAtlas" id="A0A0Q3GUQ7">
    <property type="expression patterns" value="baseline"/>
</dbReference>
<dbReference type="InterPro" id="IPR053197">
    <property type="entry name" value="F-box_SCFL_complex_component"/>
</dbReference>
<protein>
    <recommendedName>
        <fullName evidence="5">FBD domain-containing protein</fullName>
    </recommendedName>
</protein>
<accession>A0A0Q3GUQ7</accession>
<dbReference type="FunCoup" id="A0A0Q3GUQ7">
    <property type="interactions" value="1053"/>
</dbReference>
<evidence type="ECO:0008006" key="5">
    <source>
        <dbReference type="Google" id="ProtNLM"/>
    </source>
</evidence>
<dbReference type="InParanoid" id="A0A0Q3GUQ7"/>
<dbReference type="Proteomes" id="UP000008810">
    <property type="component" value="Chromosome 1"/>
</dbReference>